<dbReference type="Proteomes" id="UP000006698">
    <property type="component" value="Plasmid pCGR1"/>
</dbReference>
<gene>
    <name evidence="1" type="ordered locus">cgR_p0003</name>
</gene>
<proteinExistence type="predicted"/>
<geneLocation type="plasmid" evidence="1">
    <name>pCGR1</name>
</geneLocation>
<dbReference type="KEGG" id="cgt:cgR_p0003"/>
<protein>
    <submittedName>
        <fullName evidence="1">Uncharacterized protein</fullName>
    </submittedName>
</protein>
<dbReference type="AlphaFoldDB" id="A0AB72VF51"/>
<name>A0AB72VF51_CORGB</name>
<evidence type="ECO:0000313" key="1">
    <source>
        <dbReference type="EMBL" id="BAF56016.1"/>
    </source>
</evidence>
<keyword evidence="1" id="KW-0614">Plasmid</keyword>
<sequence>MCLSVDDVGSSYFEGDPILMAAAPALVDALIAEKRENQRIRKGLEKAREIYRDDTYPGSKGVVVRITRILEGNG</sequence>
<reference evidence="1" key="1">
    <citation type="journal article" date="2007" name="Microbiology">
        <title>Comparative analysis of the Corynebacterium glutamicum group and complete genome sequence of strain R.</title>
        <authorList>
            <person name="Yukawa H."/>
            <person name="Omumasaba C.A."/>
            <person name="Nonaka H."/>
            <person name="Kos P."/>
            <person name="Okai N."/>
            <person name="Suzuki N."/>
            <person name="Suda M."/>
            <person name="Tsuge Y."/>
            <person name="Watanabe J."/>
            <person name="Ikeda Y."/>
            <person name="Vertes A.A."/>
            <person name="Inui M."/>
        </authorList>
    </citation>
    <scope>NUCLEOTIDE SEQUENCE</scope>
    <source>
        <strain evidence="1">R</strain>
        <plasmid evidence="1">pCGR1</plasmid>
    </source>
</reference>
<accession>A0AB72VF51</accession>
<organism evidence="1">
    <name type="scientific">Corynebacterium glutamicum (strain R)</name>
    <dbReference type="NCBI Taxonomy" id="340322"/>
    <lineage>
        <taxon>Bacteria</taxon>
        <taxon>Bacillati</taxon>
        <taxon>Actinomycetota</taxon>
        <taxon>Actinomycetes</taxon>
        <taxon>Mycobacteriales</taxon>
        <taxon>Corynebacteriaceae</taxon>
        <taxon>Corynebacterium</taxon>
    </lineage>
</organism>
<dbReference type="EMBL" id="AP009045">
    <property type="protein sequence ID" value="BAF56016.1"/>
    <property type="molecule type" value="Genomic_DNA"/>
</dbReference>